<name>A0A131YPF8_RHIAP</name>
<feature type="compositionally biased region" description="Basic and acidic residues" evidence="3">
    <location>
        <begin position="157"/>
        <end position="166"/>
    </location>
</feature>
<dbReference type="GO" id="GO:0005737">
    <property type="term" value="C:cytoplasm"/>
    <property type="evidence" value="ECO:0007669"/>
    <property type="project" value="UniProtKB-SubCell"/>
</dbReference>
<dbReference type="AlphaFoldDB" id="A0A131YPF8"/>
<protein>
    <submittedName>
        <fullName evidence="5">ASPM protein</fullName>
    </submittedName>
</protein>
<dbReference type="Pfam" id="PF15780">
    <property type="entry name" value="ASH"/>
    <property type="match status" value="1"/>
</dbReference>
<dbReference type="Gene3D" id="2.60.40.10">
    <property type="entry name" value="Immunoglobulins"/>
    <property type="match status" value="1"/>
</dbReference>
<feature type="domain" description="Abnormal spindle-like microcephaly-associated protein ASH" evidence="4">
    <location>
        <begin position="24"/>
        <end position="116"/>
    </location>
</feature>
<proteinExistence type="predicted"/>
<evidence type="ECO:0000256" key="1">
    <source>
        <dbReference type="ARBA" id="ARBA00004496"/>
    </source>
</evidence>
<evidence type="ECO:0000259" key="4">
    <source>
        <dbReference type="Pfam" id="PF15780"/>
    </source>
</evidence>
<dbReference type="InterPro" id="IPR031549">
    <property type="entry name" value="ASH"/>
</dbReference>
<feature type="compositionally biased region" description="Polar residues" evidence="3">
    <location>
        <begin position="142"/>
        <end position="151"/>
    </location>
</feature>
<evidence type="ECO:0000256" key="2">
    <source>
        <dbReference type="ARBA" id="ARBA00022490"/>
    </source>
</evidence>
<evidence type="ECO:0000256" key="3">
    <source>
        <dbReference type="SAM" id="MobiDB-lite"/>
    </source>
</evidence>
<dbReference type="InterPro" id="IPR013783">
    <property type="entry name" value="Ig-like_fold"/>
</dbReference>
<organism evidence="5">
    <name type="scientific">Rhipicephalus appendiculatus</name>
    <name type="common">Brown ear tick</name>
    <dbReference type="NCBI Taxonomy" id="34631"/>
    <lineage>
        <taxon>Eukaryota</taxon>
        <taxon>Metazoa</taxon>
        <taxon>Ecdysozoa</taxon>
        <taxon>Arthropoda</taxon>
        <taxon>Chelicerata</taxon>
        <taxon>Arachnida</taxon>
        <taxon>Acari</taxon>
        <taxon>Parasitiformes</taxon>
        <taxon>Ixodida</taxon>
        <taxon>Ixodoidea</taxon>
        <taxon>Ixodidae</taxon>
        <taxon>Rhipicephalinae</taxon>
        <taxon>Rhipicephalus</taxon>
        <taxon>Rhipicephalus</taxon>
    </lineage>
</organism>
<evidence type="ECO:0000313" key="5">
    <source>
        <dbReference type="EMBL" id="JAP79986.1"/>
    </source>
</evidence>
<keyword evidence="2" id="KW-0963">Cytoplasm</keyword>
<reference evidence="5" key="1">
    <citation type="journal article" date="2016" name="Ticks Tick Borne Dis.">
        <title>De novo assembly and annotation of the salivary gland transcriptome of Rhipicephalus appendiculatus male and female ticks during blood feeding.</title>
        <authorList>
            <person name="de Castro M.H."/>
            <person name="de Klerk D."/>
            <person name="Pienaar R."/>
            <person name="Latif A.A."/>
            <person name="Rees D.J."/>
            <person name="Mans B.J."/>
        </authorList>
    </citation>
    <scope>NUCLEOTIDE SEQUENCE</scope>
    <source>
        <tissue evidence="5">Salivary glands</tissue>
    </source>
</reference>
<sequence length="548" mass="59016">MMAKQVLTFSPPTKPVEGEAAVETLLLQPFAKPPQVTFDNVVPNRDAVRLLRVLNTTNAEQVVTLGMPRGKGFTADTEAFKVLPGQSQMVTFTWKPDEKEPAARVAVSVCTDKGVRSRFVLLGTVRQEARLRINKKGVPKSSILTSSQKPNLTAGLPKKDMPKKAEPNTAQPTRKATGPPRITVPVEFKTRPKKRTGCENTRKATTQSNAPIRQASSSTSASSTRPKADSQRFCAPRWTKPTNKGCPSTRAAQAGASVASHPAPKPEEEKPETETVSSEGIRRETFSGGIDIPTATNLLSDGSHSHVGAVQAEQSLPGTGDFSDVSLPNKPGDLKLQGEMSCTGANSHLQLTVNATFEDSLEPRSAAFEDCLKVETKDSANLEDAFCIGEESDPAQNDTFELDLSARMAMLYQQIIEKQASDSTQENVTDGAGPEPLDTSAYLLSLYDELCETKSKALLYSPSLVDKAFPEAMLHKRRCSSPKFPDDAGRDNSLEDLIQQLELGTCDESLQRMTQAYGDGVSFDAHSCVEDSLSADVSSIPGKAGNAS</sequence>
<feature type="compositionally biased region" description="Low complexity" evidence="3">
    <location>
        <begin position="215"/>
        <end position="224"/>
    </location>
</feature>
<feature type="region of interest" description="Disordered" evidence="3">
    <location>
        <begin position="140"/>
        <end position="280"/>
    </location>
</feature>
<accession>A0A131YPF8</accession>
<comment type="subcellular location">
    <subcellularLocation>
        <location evidence="1">Cytoplasm</location>
    </subcellularLocation>
</comment>
<dbReference type="EMBL" id="GEDV01008571">
    <property type="protein sequence ID" value="JAP79986.1"/>
    <property type="molecule type" value="Transcribed_RNA"/>
</dbReference>